<accession>G2GYJ1</accession>
<comment type="caution">
    <text evidence="1">The sequence shown here is derived from an EMBL/GenBank/DDBJ whole genome shotgun (WGS) entry which is preliminary data.</text>
</comment>
<proteinExistence type="predicted"/>
<evidence type="ECO:0000313" key="2">
    <source>
        <dbReference type="Proteomes" id="UP000004116"/>
    </source>
</evidence>
<name>G2GYJ1_9ENTR</name>
<sequence>MWKQGMPTLDDIPDLTHWKTVQEFSIEQAALLLAGIDPLDFLGGIEEARKLPHPRWKDAWGFASGMVSAIRRGVLSVVKCVSEETIWENGVWGGECVVVYEEMKPTDRRKEISKIKTIITRDSLLCWITQENVDFVRKPMPIITHQSIKSKTIKLNNSDAPPSLALLEKTHRSEGLEFVDDAINQFWLTYDENDPNTAPSKSEIVTYLERKGASNNIAQAVDLILRPFTLRNKGRPKKRQ</sequence>
<reference evidence="1 2" key="1">
    <citation type="journal article" date="2012" name="Genome Res.">
        <title>Genomic basis of endosymbiont-conferred protection against an insect parasitoid.</title>
        <authorList>
            <person name="Hansen A.K."/>
            <person name="Vorburger C."/>
            <person name="Moran N.A."/>
        </authorList>
    </citation>
    <scope>NUCLEOTIDE SEQUENCE [LARGE SCALE GENOMIC DNA]</scope>
    <source>
        <strain evidence="2">R5.15</strain>
    </source>
</reference>
<dbReference type="Proteomes" id="UP000004116">
    <property type="component" value="Unassembled WGS sequence"/>
</dbReference>
<organism evidence="1 2">
    <name type="scientific">Candidatus Regiella insecticola 5.15</name>
    <dbReference type="NCBI Taxonomy" id="1005043"/>
    <lineage>
        <taxon>Bacteria</taxon>
        <taxon>Pseudomonadati</taxon>
        <taxon>Pseudomonadota</taxon>
        <taxon>Gammaproteobacteria</taxon>
        <taxon>Enterobacterales</taxon>
        <taxon>Enterobacteriaceae</taxon>
        <taxon>aphid secondary symbionts</taxon>
        <taxon>Candidatus Regiella</taxon>
    </lineage>
</organism>
<dbReference type="EMBL" id="AGCA01000212">
    <property type="protein sequence ID" value="EGY29189.1"/>
    <property type="molecule type" value="Genomic_DNA"/>
</dbReference>
<protein>
    <submittedName>
        <fullName evidence="1">Uncharacterized protein</fullName>
    </submittedName>
</protein>
<keyword evidence="2" id="KW-1185">Reference proteome</keyword>
<dbReference type="AlphaFoldDB" id="G2GYJ1"/>
<evidence type="ECO:0000313" key="1">
    <source>
        <dbReference type="EMBL" id="EGY29189.1"/>
    </source>
</evidence>
<gene>
    <name evidence="1" type="ORF">Rin_00008530</name>
</gene>